<dbReference type="PATRIC" id="fig|742737.3.peg.1429"/>
<keyword evidence="2" id="KW-1185">Reference proteome</keyword>
<evidence type="ECO:0000313" key="1">
    <source>
        <dbReference type="EMBL" id="EHI60606.1"/>
    </source>
</evidence>
<dbReference type="HOGENOM" id="CLU_2954285_0_0_9"/>
<evidence type="ECO:0000313" key="2">
    <source>
        <dbReference type="Proteomes" id="UP000005384"/>
    </source>
</evidence>
<dbReference type="Proteomes" id="UP000005384">
    <property type="component" value="Unassembled WGS sequence"/>
</dbReference>
<name>G5ID41_9FIRM</name>
<comment type="caution">
    <text evidence="1">The sequence shown here is derived from an EMBL/GenBank/DDBJ whole genome shotgun (WGS) entry which is preliminary data.</text>
</comment>
<dbReference type="AlphaFoldDB" id="G5ID41"/>
<dbReference type="OrthoDB" id="2085082at2"/>
<gene>
    <name evidence="1" type="ORF">HMPREF9473_01415</name>
</gene>
<dbReference type="EMBL" id="ADLN01000014">
    <property type="protein sequence ID" value="EHI60606.1"/>
    <property type="molecule type" value="Genomic_DNA"/>
</dbReference>
<accession>G5ID41</accession>
<dbReference type="RefSeq" id="WP_006779399.1">
    <property type="nucleotide sequence ID" value="NZ_CP040506.1"/>
</dbReference>
<reference evidence="1 2" key="1">
    <citation type="submission" date="2011-08" db="EMBL/GenBank/DDBJ databases">
        <title>The Genome Sequence of Clostridium hathewayi WAL-18680.</title>
        <authorList>
            <consortium name="The Broad Institute Genome Sequencing Platform"/>
            <person name="Earl A."/>
            <person name="Ward D."/>
            <person name="Feldgarden M."/>
            <person name="Gevers D."/>
            <person name="Finegold S.M."/>
            <person name="Summanen P.H."/>
            <person name="Molitoris D.R."/>
            <person name="Song M."/>
            <person name="Daigneault M."/>
            <person name="Allen-Vercoe E."/>
            <person name="Young S.K."/>
            <person name="Zeng Q."/>
            <person name="Gargeya S."/>
            <person name="Fitzgerald M."/>
            <person name="Haas B."/>
            <person name="Abouelleil A."/>
            <person name="Alvarado L."/>
            <person name="Arachchi H.M."/>
            <person name="Berlin A."/>
            <person name="Brown A."/>
            <person name="Chapman S.B."/>
            <person name="Chen Z."/>
            <person name="Dunbar C."/>
            <person name="Freedman E."/>
            <person name="Gearin G."/>
            <person name="Gellesch M."/>
            <person name="Goldberg J."/>
            <person name="Griggs A."/>
            <person name="Gujja S."/>
            <person name="Heiman D."/>
            <person name="Howarth C."/>
            <person name="Larson L."/>
            <person name="Lui A."/>
            <person name="MacDonald P.J.P."/>
            <person name="Montmayeur A."/>
            <person name="Murphy C."/>
            <person name="Neiman D."/>
            <person name="Pearson M."/>
            <person name="Priest M."/>
            <person name="Roberts A."/>
            <person name="Saif S."/>
            <person name="Shea T."/>
            <person name="Shenoy N."/>
            <person name="Sisk P."/>
            <person name="Stolte C."/>
            <person name="Sykes S."/>
            <person name="Wortman J."/>
            <person name="Nusbaum C."/>
            <person name="Birren B."/>
        </authorList>
    </citation>
    <scope>NUCLEOTIDE SEQUENCE [LARGE SCALE GENOMIC DNA]</scope>
    <source>
        <strain evidence="1 2">WAL-18680</strain>
    </source>
</reference>
<protein>
    <submittedName>
        <fullName evidence="1">Uncharacterized protein</fullName>
    </submittedName>
</protein>
<organism evidence="1 2">
    <name type="scientific">Hungatella hathewayi WAL-18680</name>
    <dbReference type="NCBI Taxonomy" id="742737"/>
    <lineage>
        <taxon>Bacteria</taxon>
        <taxon>Bacillati</taxon>
        <taxon>Bacillota</taxon>
        <taxon>Clostridia</taxon>
        <taxon>Lachnospirales</taxon>
        <taxon>Lachnospiraceae</taxon>
        <taxon>Hungatella</taxon>
    </lineage>
</organism>
<sequence>MKSDEVEKVCFQYACPRYPQCGRARGKGCCIDYPEREEELVHDECGPENGFVLFKEVGR</sequence>
<proteinExistence type="predicted"/>